<name>A0A815VRZ2_9BILA</name>
<dbReference type="PROSITE" id="PS50181">
    <property type="entry name" value="FBOX"/>
    <property type="match status" value="1"/>
</dbReference>
<proteinExistence type="predicted"/>
<accession>A0A815VRZ2</accession>
<gene>
    <name evidence="2" type="ORF">SEV965_LOCUS37607</name>
</gene>
<reference evidence="2" key="1">
    <citation type="submission" date="2021-02" db="EMBL/GenBank/DDBJ databases">
        <authorList>
            <person name="Nowell W R."/>
        </authorList>
    </citation>
    <scope>NUCLEOTIDE SEQUENCE</scope>
</reference>
<dbReference type="Pfam" id="PF12937">
    <property type="entry name" value="F-box-like"/>
    <property type="match status" value="1"/>
</dbReference>
<feature type="non-terminal residue" evidence="2">
    <location>
        <position position="70"/>
    </location>
</feature>
<dbReference type="Gene3D" id="3.80.10.10">
    <property type="entry name" value="Ribonuclease Inhibitor"/>
    <property type="match status" value="1"/>
</dbReference>
<protein>
    <recommendedName>
        <fullName evidence="1">F-box domain-containing protein</fullName>
    </recommendedName>
</protein>
<evidence type="ECO:0000313" key="3">
    <source>
        <dbReference type="Proteomes" id="UP000663889"/>
    </source>
</evidence>
<evidence type="ECO:0000313" key="2">
    <source>
        <dbReference type="EMBL" id="CAF1532490.1"/>
    </source>
</evidence>
<sequence>METSNNYNINILDLPDEILFAIFNKLNMIDVFYSLVDVNKRFNRLILDPFYIHNLDLTVKHSLLQRVSPL</sequence>
<dbReference type="InterPro" id="IPR036047">
    <property type="entry name" value="F-box-like_dom_sf"/>
</dbReference>
<dbReference type="SUPFAM" id="SSF81383">
    <property type="entry name" value="F-box domain"/>
    <property type="match status" value="1"/>
</dbReference>
<dbReference type="InterPro" id="IPR001810">
    <property type="entry name" value="F-box_dom"/>
</dbReference>
<dbReference type="EMBL" id="CAJNOU010007949">
    <property type="protein sequence ID" value="CAF1532490.1"/>
    <property type="molecule type" value="Genomic_DNA"/>
</dbReference>
<comment type="caution">
    <text evidence="2">The sequence shown here is derived from an EMBL/GenBank/DDBJ whole genome shotgun (WGS) entry which is preliminary data.</text>
</comment>
<dbReference type="Proteomes" id="UP000663889">
    <property type="component" value="Unassembled WGS sequence"/>
</dbReference>
<organism evidence="2 3">
    <name type="scientific">Rotaria sordida</name>
    <dbReference type="NCBI Taxonomy" id="392033"/>
    <lineage>
        <taxon>Eukaryota</taxon>
        <taxon>Metazoa</taxon>
        <taxon>Spiralia</taxon>
        <taxon>Gnathifera</taxon>
        <taxon>Rotifera</taxon>
        <taxon>Eurotatoria</taxon>
        <taxon>Bdelloidea</taxon>
        <taxon>Philodinida</taxon>
        <taxon>Philodinidae</taxon>
        <taxon>Rotaria</taxon>
    </lineage>
</organism>
<evidence type="ECO:0000259" key="1">
    <source>
        <dbReference type="PROSITE" id="PS50181"/>
    </source>
</evidence>
<dbReference type="InterPro" id="IPR032675">
    <property type="entry name" value="LRR_dom_sf"/>
</dbReference>
<dbReference type="AlphaFoldDB" id="A0A815VRZ2"/>
<feature type="domain" description="F-box" evidence="1">
    <location>
        <begin position="8"/>
        <end position="55"/>
    </location>
</feature>